<evidence type="ECO:0000256" key="1">
    <source>
        <dbReference type="ARBA" id="ARBA00022987"/>
    </source>
</evidence>
<dbReference type="RefSeq" id="WP_093788044.1">
    <property type="nucleotide sequence ID" value="NZ_FNIE01000021.1"/>
</dbReference>
<protein>
    <submittedName>
        <fullName evidence="4">Gas vesicle synthesis protein GvpL/GvpF</fullName>
    </submittedName>
</protein>
<dbReference type="PANTHER" id="PTHR36852">
    <property type="entry name" value="PROTEIN GVPL 2"/>
    <property type="match status" value="1"/>
</dbReference>
<dbReference type="STRING" id="310781.SAMN05216259_12122"/>
<dbReference type="InterPro" id="IPR009430">
    <property type="entry name" value="GvpL/GvpF"/>
</dbReference>
<dbReference type="Proteomes" id="UP000199341">
    <property type="component" value="Unassembled WGS sequence"/>
</dbReference>
<evidence type="ECO:0000313" key="4">
    <source>
        <dbReference type="EMBL" id="SDP25437.1"/>
    </source>
</evidence>
<dbReference type="EMBL" id="FNIE01000021">
    <property type="protein sequence ID" value="SDP25437.1"/>
    <property type="molecule type" value="Genomic_DNA"/>
</dbReference>
<sequence>MSARTGVATLCYVYAVARDTPELDAIARRLGAVGPAASPLRAVRAEGWAAFVSDVPADRFGEEGLRAQLDDLGRLEQLARAHHEVVAALFGTLTVLPMRLASVYADDAGVRGMLALSARTFEPLLQRLDGRREFGVKVYAEPRPASRTPAAGGPAASGREYLRMRRAQREGERRSYGEAEAMAERVLERAGQFAVACVRHRPQAGVLSSAAGENVANLAFLVPAAQEDAFRAALDALGSVRPGVRVEVTGPWAPYSFATTAAAQEETHAS</sequence>
<dbReference type="Pfam" id="PF06386">
    <property type="entry name" value="GvpL_GvpF"/>
    <property type="match status" value="1"/>
</dbReference>
<accession>A0A1H0R7G6</accession>
<organism evidence="4 5">
    <name type="scientific">Actinacidiphila guanduensis</name>
    <dbReference type="NCBI Taxonomy" id="310781"/>
    <lineage>
        <taxon>Bacteria</taxon>
        <taxon>Bacillati</taxon>
        <taxon>Actinomycetota</taxon>
        <taxon>Actinomycetes</taxon>
        <taxon>Kitasatosporales</taxon>
        <taxon>Streptomycetaceae</taxon>
        <taxon>Actinacidiphila</taxon>
    </lineage>
</organism>
<keyword evidence="5" id="KW-1185">Reference proteome</keyword>
<dbReference type="PANTHER" id="PTHR36852:SF1">
    <property type="entry name" value="PROTEIN GVPL 2"/>
    <property type="match status" value="1"/>
</dbReference>
<comment type="similarity">
    <text evidence="3">Belongs to the gas vesicle GvpF/GvpL family.</text>
</comment>
<evidence type="ECO:0000256" key="3">
    <source>
        <dbReference type="ARBA" id="ARBA00035643"/>
    </source>
</evidence>
<comment type="subcellular location">
    <subcellularLocation>
        <location evidence="2">Gas vesicle</location>
    </subcellularLocation>
</comment>
<evidence type="ECO:0000256" key="2">
    <source>
        <dbReference type="ARBA" id="ARBA00035108"/>
    </source>
</evidence>
<dbReference type="GO" id="GO:0031411">
    <property type="term" value="C:gas vesicle"/>
    <property type="evidence" value="ECO:0007669"/>
    <property type="project" value="UniProtKB-SubCell"/>
</dbReference>
<dbReference type="AlphaFoldDB" id="A0A1H0R7G6"/>
<reference evidence="4 5" key="1">
    <citation type="submission" date="2016-10" db="EMBL/GenBank/DDBJ databases">
        <authorList>
            <person name="de Groot N.N."/>
        </authorList>
    </citation>
    <scope>NUCLEOTIDE SEQUENCE [LARGE SCALE GENOMIC DNA]</scope>
    <source>
        <strain evidence="4 5">CGMCC 4.2022</strain>
    </source>
</reference>
<name>A0A1H0R7G6_9ACTN</name>
<keyword evidence="1" id="KW-0304">Gas vesicle</keyword>
<dbReference type="GO" id="GO:0031412">
    <property type="term" value="P:gas vesicle organization"/>
    <property type="evidence" value="ECO:0007669"/>
    <property type="project" value="InterPro"/>
</dbReference>
<proteinExistence type="inferred from homology"/>
<evidence type="ECO:0000313" key="5">
    <source>
        <dbReference type="Proteomes" id="UP000199341"/>
    </source>
</evidence>
<dbReference type="OrthoDB" id="146444at2"/>
<gene>
    <name evidence="4" type="ORF">SAMN05216259_12122</name>
</gene>